<protein>
    <submittedName>
        <fullName evidence="1">VirB4 component</fullName>
    </submittedName>
</protein>
<dbReference type="Proteomes" id="UP000248291">
    <property type="component" value="Unassembled WGS sequence"/>
</dbReference>
<organism evidence="1 2">
    <name type="scientific">Pseudomonas syringae pv. actinidiae</name>
    <dbReference type="NCBI Taxonomy" id="103796"/>
    <lineage>
        <taxon>Bacteria</taxon>
        <taxon>Pseudomonadati</taxon>
        <taxon>Pseudomonadota</taxon>
        <taxon>Gammaproteobacteria</taxon>
        <taxon>Pseudomonadales</taxon>
        <taxon>Pseudomonadaceae</taxon>
        <taxon>Pseudomonas</taxon>
        <taxon>Pseudomonas syringae</taxon>
    </lineage>
</organism>
<gene>
    <name evidence="1" type="ORF">KPSA3_00005</name>
</gene>
<dbReference type="AlphaFoldDB" id="A0AAN4Q1G9"/>
<accession>A0AAN4Q1G9</accession>
<comment type="caution">
    <text evidence="1">The sequence shown here is derived from an EMBL/GenBank/DDBJ whole genome shotgun (WGS) entry which is preliminary data.</text>
</comment>
<dbReference type="EMBL" id="BGKA01000001">
    <property type="protein sequence ID" value="GBH14120.1"/>
    <property type="molecule type" value="Genomic_DNA"/>
</dbReference>
<reference evidence="1 2" key="1">
    <citation type="submission" date="2018-04" db="EMBL/GenBank/DDBJ databases">
        <title>Draft genome sequence of Pseudomonas syringae pv. actinidiae biovar 3 strains isolated from kiwifruit in Kagawa prefecture.</title>
        <authorList>
            <person name="Tabuchi M."/>
            <person name="Saito M."/>
            <person name="Fujiwara S."/>
            <person name="Sasa N."/>
            <person name="Akimitsu K."/>
            <person name="Gomi K."/>
            <person name="Konishi-Sugita S."/>
            <person name="Hamano K."/>
            <person name="Kataoka I."/>
        </authorList>
    </citation>
    <scope>NUCLEOTIDE SEQUENCE [LARGE SCALE GENOMIC DNA]</scope>
    <source>
        <strain evidence="1 2">MAFF212211</strain>
    </source>
</reference>
<evidence type="ECO:0000313" key="1">
    <source>
        <dbReference type="EMBL" id="GBH14120.1"/>
    </source>
</evidence>
<evidence type="ECO:0000313" key="2">
    <source>
        <dbReference type="Proteomes" id="UP000248291"/>
    </source>
</evidence>
<proteinExistence type="predicted"/>
<name>A0AAN4Q1G9_PSESF</name>
<sequence length="47" mass="5310">MLKVQQYSGDATVIIKAIEGLHPYTEGADGFYLQGSRFAQKLHHSFR</sequence>